<feature type="region of interest" description="Disordered" evidence="1">
    <location>
        <begin position="57"/>
        <end position="91"/>
    </location>
</feature>
<proteinExistence type="predicted"/>
<feature type="compositionally biased region" description="Basic residues" evidence="1">
    <location>
        <begin position="60"/>
        <end position="71"/>
    </location>
</feature>
<name>A0A7S3R140_DUNTE</name>
<protein>
    <submittedName>
        <fullName evidence="2">Uncharacterized protein</fullName>
    </submittedName>
</protein>
<feature type="compositionally biased region" description="Low complexity" evidence="1">
    <location>
        <begin position="72"/>
        <end position="91"/>
    </location>
</feature>
<gene>
    <name evidence="2" type="ORF">DTER00134_LOCUS14142</name>
</gene>
<accession>A0A7S3R140</accession>
<reference evidence="2" key="1">
    <citation type="submission" date="2021-01" db="EMBL/GenBank/DDBJ databases">
        <authorList>
            <person name="Corre E."/>
            <person name="Pelletier E."/>
            <person name="Niang G."/>
            <person name="Scheremetjew M."/>
            <person name="Finn R."/>
            <person name="Kale V."/>
            <person name="Holt S."/>
            <person name="Cochrane G."/>
            <person name="Meng A."/>
            <person name="Brown T."/>
            <person name="Cohen L."/>
        </authorList>
    </citation>
    <scope>NUCLEOTIDE SEQUENCE</scope>
    <source>
        <strain evidence="2">CCMP1320</strain>
    </source>
</reference>
<sequence>MMGGSPDMQGWASAQLRAYRSVRGLLRNIMPAHVADALEAYEAEREPAWPTCAFGVPSRPSRRHSFNRSRRTSYSSFVGSSRRQSSSCSTRASYNAFVGSSRGQSSTCSRRSSNNAFVGLTTPFSGECSLYLF</sequence>
<evidence type="ECO:0000256" key="1">
    <source>
        <dbReference type="SAM" id="MobiDB-lite"/>
    </source>
</evidence>
<dbReference type="EMBL" id="HBIP01023607">
    <property type="protein sequence ID" value="CAE0499069.1"/>
    <property type="molecule type" value="Transcribed_RNA"/>
</dbReference>
<evidence type="ECO:0000313" key="2">
    <source>
        <dbReference type="EMBL" id="CAE0499069.1"/>
    </source>
</evidence>
<dbReference type="AlphaFoldDB" id="A0A7S3R140"/>
<organism evidence="2">
    <name type="scientific">Dunaliella tertiolecta</name>
    <name type="common">Green alga</name>
    <dbReference type="NCBI Taxonomy" id="3047"/>
    <lineage>
        <taxon>Eukaryota</taxon>
        <taxon>Viridiplantae</taxon>
        <taxon>Chlorophyta</taxon>
        <taxon>core chlorophytes</taxon>
        <taxon>Chlorophyceae</taxon>
        <taxon>CS clade</taxon>
        <taxon>Chlamydomonadales</taxon>
        <taxon>Dunaliellaceae</taxon>
        <taxon>Dunaliella</taxon>
    </lineage>
</organism>